<proteinExistence type="predicted"/>
<dbReference type="CDD" id="cd02961">
    <property type="entry name" value="PDI_a_family"/>
    <property type="match status" value="1"/>
</dbReference>
<dbReference type="GO" id="GO:0016020">
    <property type="term" value="C:membrane"/>
    <property type="evidence" value="ECO:0007669"/>
    <property type="project" value="UniProtKB-SubCell"/>
</dbReference>
<dbReference type="GO" id="GO:0005783">
    <property type="term" value="C:endoplasmic reticulum"/>
    <property type="evidence" value="ECO:0007669"/>
    <property type="project" value="TreeGrafter"/>
</dbReference>
<organism evidence="7">
    <name type="scientific">viral metagenome</name>
    <dbReference type="NCBI Taxonomy" id="1070528"/>
    <lineage>
        <taxon>unclassified sequences</taxon>
        <taxon>metagenomes</taxon>
        <taxon>organismal metagenomes</taxon>
    </lineage>
</organism>
<accession>A0A6C0B776</accession>
<name>A0A6C0B776_9ZZZZ</name>
<evidence type="ECO:0000259" key="6">
    <source>
        <dbReference type="PROSITE" id="PS51352"/>
    </source>
</evidence>
<dbReference type="EMBL" id="MN739080">
    <property type="protein sequence ID" value="QHS87348.1"/>
    <property type="molecule type" value="Genomic_DNA"/>
</dbReference>
<evidence type="ECO:0000256" key="5">
    <source>
        <dbReference type="SAM" id="Phobius"/>
    </source>
</evidence>
<dbReference type="Pfam" id="PF00085">
    <property type="entry name" value="Thioredoxin"/>
    <property type="match status" value="1"/>
</dbReference>
<dbReference type="InterPro" id="IPR036249">
    <property type="entry name" value="Thioredoxin-like_sf"/>
</dbReference>
<feature type="domain" description="Thioredoxin" evidence="6">
    <location>
        <begin position="41"/>
        <end position="157"/>
    </location>
</feature>
<keyword evidence="3 5" id="KW-1133">Transmembrane helix</keyword>
<dbReference type="PANTHER" id="PTHR46426">
    <property type="entry name" value="PROTEIN DISULFIDE-ISOMERASE TMX3"/>
    <property type="match status" value="1"/>
</dbReference>
<dbReference type="PROSITE" id="PS51352">
    <property type="entry name" value="THIOREDOXIN_2"/>
    <property type="match status" value="1"/>
</dbReference>
<dbReference type="SUPFAM" id="SSF52833">
    <property type="entry name" value="Thioredoxin-like"/>
    <property type="match status" value="1"/>
</dbReference>
<sequence>MPTIVEVINTFIKPHYKKIIIIGSLIVFLIAAYFIYNKWNKPVADKYKDIYQPNNNGSNEATIYFFFADWCPHCTKAKPEWTAFANEKDGKIVNGTKLRCIMVDCSDPDVPNVAEKIDQYGINSYPTIKLVLQDNTYDFDASVTKEHLVKFVETVIV</sequence>
<comment type="subcellular location">
    <subcellularLocation>
        <location evidence="1">Membrane</location>
        <topology evidence="1">Single-pass membrane protein</topology>
    </subcellularLocation>
</comment>
<keyword evidence="2 5" id="KW-0812">Transmembrane</keyword>
<dbReference type="PANTHER" id="PTHR46426:SF1">
    <property type="entry name" value="PROTEIN DISULFIDE-ISOMERASE TMX3"/>
    <property type="match status" value="1"/>
</dbReference>
<dbReference type="Gene3D" id="3.40.30.10">
    <property type="entry name" value="Glutaredoxin"/>
    <property type="match status" value="1"/>
</dbReference>
<evidence type="ECO:0000256" key="2">
    <source>
        <dbReference type="ARBA" id="ARBA00022692"/>
    </source>
</evidence>
<reference evidence="7" key="1">
    <citation type="journal article" date="2020" name="Nature">
        <title>Giant virus diversity and host interactions through global metagenomics.</title>
        <authorList>
            <person name="Schulz F."/>
            <person name="Roux S."/>
            <person name="Paez-Espino D."/>
            <person name="Jungbluth S."/>
            <person name="Walsh D.A."/>
            <person name="Denef V.J."/>
            <person name="McMahon K.D."/>
            <person name="Konstantinidis K.T."/>
            <person name="Eloe-Fadrosh E.A."/>
            <person name="Kyrpides N.C."/>
            <person name="Woyke T."/>
        </authorList>
    </citation>
    <scope>NUCLEOTIDE SEQUENCE</scope>
    <source>
        <strain evidence="7">GVMAG-M-3300010157-4</strain>
    </source>
</reference>
<keyword evidence="4 5" id="KW-0472">Membrane</keyword>
<protein>
    <recommendedName>
        <fullName evidence="6">Thioredoxin domain-containing protein</fullName>
    </recommendedName>
</protein>
<evidence type="ECO:0000256" key="3">
    <source>
        <dbReference type="ARBA" id="ARBA00022989"/>
    </source>
</evidence>
<dbReference type="InterPro" id="IPR052250">
    <property type="entry name" value="PDI_TMX3"/>
</dbReference>
<evidence type="ECO:0000313" key="7">
    <source>
        <dbReference type="EMBL" id="QHS87348.1"/>
    </source>
</evidence>
<dbReference type="AlphaFoldDB" id="A0A6C0B776"/>
<evidence type="ECO:0000256" key="4">
    <source>
        <dbReference type="ARBA" id="ARBA00023136"/>
    </source>
</evidence>
<evidence type="ECO:0000256" key="1">
    <source>
        <dbReference type="ARBA" id="ARBA00004167"/>
    </source>
</evidence>
<feature type="transmembrane region" description="Helical" evidence="5">
    <location>
        <begin position="19"/>
        <end position="36"/>
    </location>
</feature>
<dbReference type="InterPro" id="IPR013766">
    <property type="entry name" value="Thioredoxin_domain"/>
</dbReference>